<accession>A0A1I6H2U8</accession>
<proteinExistence type="predicted"/>
<dbReference type="AlphaFoldDB" id="A0A1I6H2U8"/>
<name>A0A1I6H2U8_9GAMM</name>
<keyword evidence="2" id="KW-0732">Signal</keyword>
<dbReference type="Pfam" id="PF20434">
    <property type="entry name" value="BD-FAE"/>
    <property type="match status" value="1"/>
</dbReference>
<evidence type="ECO:0000313" key="5">
    <source>
        <dbReference type="Proteomes" id="UP000199290"/>
    </source>
</evidence>
<keyword evidence="1" id="KW-0378">Hydrolase</keyword>
<organism evidence="4 5">
    <name type="scientific">Marinobacter gudaonensis</name>
    <dbReference type="NCBI Taxonomy" id="375760"/>
    <lineage>
        <taxon>Bacteria</taxon>
        <taxon>Pseudomonadati</taxon>
        <taxon>Pseudomonadota</taxon>
        <taxon>Gammaproteobacteria</taxon>
        <taxon>Pseudomonadales</taxon>
        <taxon>Marinobacteraceae</taxon>
        <taxon>Marinobacter</taxon>
    </lineage>
</organism>
<feature type="chain" id="PRO_5011561700" evidence="2">
    <location>
        <begin position="28"/>
        <end position="303"/>
    </location>
</feature>
<dbReference type="InterPro" id="IPR029058">
    <property type="entry name" value="AB_hydrolase_fold"/>
</dbReference>
<dbReference type="Proteomes" id="UP000199290">
    <property type="component" value="Unassembled WGS sequence"/>
</dbReference>
<feature type="domain" description="BD-FAE-like" evidence="3">
    <location>
        <begin position="64"/>
        <end position="262"/>
    </location>
</feature>
<evidence type="ECO:0000256" key="1">
    <source>
        <dbReference type="ARBA" id="ARBA00022801"/>
    </source>
</evidence>
<dbReference type="Gene3D" id="3.40.50.1820">
    <property type="entry name" value="alpha/beta hydrolase"/>
    <property type="match status" value="1"/>
</dbReference>
<keyword evidence="5" id="KW-1185">Reference proteome</keyword>
<evidence type="ECO:0000313" key="4">
    <source>
        <dbReference type="EMBL" id="SFR48749.1"/>
    </source>
</evidence>
<dbReference type="PANTHER" id="PTHR48081">
    <property type="entry name" value="AB HYDROLASE SUPERFAMILY PROTEIN C4A8.06C"/>
    <property type="match status" value="1"/>
</dbReference>
<dbReference type="InterPro" id="IPR049492">
    <property type="entry name" value="BD-FAE-like_dom"/>
</dbReference>
<dbReference type="GO" id="GO:0016787">
    <property type="term" value="F:hydrolase activity"/>
    <property type="evidence" value="ECO:0007669"/>
    <property type="project" value="UniProtKB-KW"/>
</dbReference>
<evidence type="ECO:0000259" key="3">
    <source>
        <dbReference type="Pfam" id="PF20434"/>
    </source>
</evidence>
<sequence length="303" mass="33166">MIRFPPAAGKAVTLGLLVIVLATTGCATHHNGPSATAAPAERPFRVEQGLRYTPPDWPEALYADLYLPEGVADDSARPVVLMVHGGGWRRRSREDMTWIAEDVASHGFAVLNIDYRFAPTHTFPAQLHDLQIARQWLNRNADQYQLDHAQVSGFGFSSGAHLVALLGVVASSDSELNQPYGGPGTRLDAVVAGGLPSDLPAFGSGKLIRQFLGGEQRDMPETYRKASPIAHVTDQSPPFFLFHGAMDALVPFSQAQRFRAELQRHGVYSELYEMHLRGHITSFLTAGNAVDEAIGFLTRQQQR</sequence>
<dbReference type="SMR" id="A0A1I6H2U8"/>
<dbReference type="EMBL" id="FOYV01000001">
    <property type="protein sequence ID" value="SFR48749.1"/>
    <property type="molecule type" value="Genomic_DNA"/>
</dbReference>
<dbReference type="RefSeq" id="WP_228143593.1">
    <property type="nucleotide sequence ID" value="NZ_FOYV01000001.1"/>
</dbReference>
<evidence type="ECO:0000256" key="2">
    <source>
        <dbReference type="SAM" id="SignalP"/>
    </source>
</evidence>
<protein>
    <submittedName>
        <fullName evidence="4">Acetyl esterase/lipase</fullName>
    </submittedName>
</protein>
<dbReference type="InterPro" id="IPR050300">
    <property type="entry name" value="GDXG_lipolytic_enzyme"/>
</dbReference>
<dbReference type="SUPFAM" id="SSF53474">
    <property type="entry name" value="alpha/beta-Hydrolases"/>
    <property type="match status" value="1"/>
</dbReference>
<dbReference type="PANTHER" id="PTHR48081:SF13">
    <property type="entry name" value="ALPHA_BETA HYDROLASE"/>
    <property type="match status" value="1"/>
</dbReference>
<feature type="signal peptide" evidence="2">
    <location>
        <begin position="1"/>
        <end position="27"/>
    </location>
</feature>
<gene>
    <name evidence="4" type="ORF">SAMN04488073_2147</name>
</gene>
<dbReference type="STRING" id="375760.SAMN04488073_2147"/>
<reference evidence="5" key="1">
    <citation type="submission" date="2016-10" db="EMBL/GenBank/DDBJ databases">
        <authorList>
            <person name="Varghese N."/>
            <person name="Submissions S."/>
        </authorList>
    </citation>
    <scope>NUCLEOTIDE SEQUENCE [LARGE SCALE GENOMIC DNA]</scope>
    <source>
        <strain evidence="5">CGMCC 1.6294</strain>
    </source>
</reference>
<dbReference type="PROSITE" id="PS51257">
    <property type="entry name" value="PROKAR_LIPOPROTEIN"/>
    <property type="match status" value="1"/>
</dbReference>